<evidence type="ECO:0000313" key="1">
    <source>
        <dbReference type="EMBL" id="MBS7233617.1"/>
    </source>
</evidence>
<sequence>MKNLLFLFLFLFAVSCSKDKKTQPLASIEKIEYIDLDYEKQSGVIIDIKVNDSSIIKKLENKQLRGFRIYSIKEKDRNYFFYEVWKAPIRKGNVFSFLIRTSYFSQNISDKEEKKKRIWNKDNITKALSGDVGLIFDKDSVHVKPGKDLKIVIQMLKD</sequence>
<proteinExistence type="predicted"/>
<reference evidence="1 2" key="1">
    <citation type="journal article" date="2018" name="Int. J. Syst. Evol. Microbiol.">
        <title>Flavobacterium chryseum sp. nov. and Flavobacterium psychroterrae sp. nov., novel environmental bacteria isolated from Antarctica.</title>
        <authorList>
            <person name="Kralova S."/>
            <person name="Svec P."/>
            <person name="Busse H.J."/>
            <person name="Stankova E."/>
            <person name="Vaczi P."/>
            <person name="Sedlacek I."/>
        </authorList>
    </citation>
    <scope>NUCLEOTIDE SEQUENCE [LARGE SCALE GENOMIC DNA]</scope>
    <source>
        <strain evidence="1 2">CCM 8827</strain>
    </source>
</reference>
<dbReference type="Proteomes" id="UP000722625">
    <property type="component" value="Unassembled WGS sequence"/>
</dbReference>
<organism evidence="1 2">
    <name type="scientific">Flavobacterium psychroterrae</name>
    <dbReference type="NCBI Taxonomy" id="2133767"/>
    <lineage>
        <taxon>Bacteria</taxon>
        <taxon>Pseudomonadati</taxon>
        <taxon>Bacteroidota</taxon>
        <taxon>Flavobacteriia</taxon>
        <taxon>Flavobacteriales</taxon>
        <taxon>Flavobacteriaceae</taxon>
        <taxon>Flavobacterium</taxon>
    </lineage>
</organism>
<name>A0ABS5PH92_9FLAO</name>
<keyword evidence="2" id="KW-1185">Reference proteome</keyword>
<protein>
    <recommendedName>
        <fullName evidence="3">DUF1425 domain-containing protein</fullName>
    </recommendedName>
</protein>
<dbReference type="EMBL" id="JAGYVZ010000029">
    <property type="protein sequence ID" value="MBS7233617.1"/>
    <property type="molecule type" value="Genomic_DNA"/>
</dbReference>
<gene>
    <name evidence="1" type="ORF">KHA90_21620</name>
</gene>
<evidence type="ECO:0000313" key="2">
    <source>
        <dbReference type="Proteomes" id="UP000722625"/>
    </source>
</evidence>
<comment type="caution">
    <text evidence="1">The sequence shown here is derived from an EMBL/GenBank/DDBJ whole genome shotgun (WGS) entry which is preliminary data.</text>
</comment>
<dbReference type="RefSeq" id="WP_213306470.1">
    <property type="nucleotide sequence ID" value="NZ_JAGYVZ010000029.1"/>
</dbReference>
<evidence type="ECO:0008006" key="3">
    <source>
        <dbReference type="Google" id="ProtNLM"/>
    </source>
</evidence>
<dbReference type="PROSITE" id="PS51257">
    <property type="entry name" value="PROKAR_LIPOPROTEIN"/>
    <property type="match status" value="1"/>
</dbReference>
<accession>A0ABS5PH92</accession>